<reference evidence="3" key="2">
    <citation type="journal article" date="2019" name="Int. J. Syst. Evol. Microbiol.">
        <title>The Global Catalogue of Microorganisms (GCM) 10K type strain sequencing project: providing services to taxonomists for standard genome sequencing and annotation.</title>
        <authorList>
            <consortium name="The Broad Institute Genomics Platform"/>
            <consortium name="The Broad Institute Genome Sequencing Center for Infectious Disease"/>
            <person name="Wu L."/>
            <person name="Ma J."/>
        </authorList>
    </citation>
    <scope>NUCLEOTIDE SEQUENCE [LARGE SCALE GENOMIC DNA]</scope>
    <source>
        <strain evidence="3">JCM 19635</strain>
    </source>
</reference>
<name>A0ABW2UEQ8_9BACT</name>
<dbReference type="EMBL" id="JBHTEK010000007">
    <property type="protein sequence ID" value="MFC7671326.1"/>
    <property type="molecule type" value="Genomic_DNA"/>
</dbReference>
<protein>
    <submittedName>
        <fullName evidence="1">Uncharacterized protein</fullName>
    </submittedName>
</protein>
<evidence type="ECO:0000313" key="1">
    <source>
        <dbReference type="EMBL" id="MFC7671326.1"/>
    </source>
</evidence>
<accession>A0ABW2UEQ8</accession>
<evidence type="ECO:0000313" key="2">
    <source>
        <dbReference type="EMBL" id="MFC7671404.1"/>
    </source>
</evidence>
<proteinExistence type="predicted"/>
<sequence length="51" mass="5562">MSAATELEKLSKLVAKRTGGTIALPQIQELLTLDEDAYQRDSPGRSAKRFG</sequence>
<dbReference type="Proteomes" id="UP001596513">
    <property type="component" value="Unassembled WGS sequence"/>
</dbReference>
<keyword evidence="3" id="KW-1185">Reference proteome</keyword>
<dbReference type="RefSeq" id="WP_380207378.1">
    <property type="nucleotide sequence ID" value="NZ_JBHTEK010000007.1"/>
</dbReference>
<reference evidence="1" key="1">
    <citation type="journal article" date="2014" name="Int. J. Syst. Evol. Microbiol.">
        <title>Complete genome of a new Firmicutes species belonging to the dominant human colonic microbiota ('Ruminococcus bicirculans') reveals two chromosomes and a selective capacity to utilize plant glucans.</title>
        <authorList>
            <consortium name="NISC Comparative Sequencing Program"/>
            <person name="Wegmann U."/>
            <person name="Louis P."/>
            <person name="Goesmann A."/>
            <person name="Henrissat B."/>
            <person name="Duncan S.H."/>
            <person name="Flint H.J."/>
        </authorList>
    </citation>
    <scope>NUCLEOTIDE SEQUENCE</scope>
    <source>
        <strain evidence="1">JCM 19635</strain>
    </source>
</reference>
<comment type="caution">
    <text evidence="1">The sequence shown here is derived from an EMBL/GenBank/DDBJ whole genome shotgun (WGS) entry which is preliminary data.</text>
</comment>
<reference evidence="1" key="3">
    <citation type="submission" date="2024-09" db="EMBL/GenBank/DDBJ databases">
        <authorList>
            <person name="Sun Q."/>
            <person name="Mori K."/>
        </authorList>
    </citation>
    <scope>NUCLEOTIDE SEQUENCE</scope>
    <source>
        <strain evidence="1">JCM 19635</strain>
    </source>
</reference>
<organism evidence="1 3">
    <name type="scientific">Hymenobacter humi</name>
    <dbReference type="NCBI Taxonomy" id="1411620"/>
    <lineage>
        <taxon>Bacteria</taxon>
        <taxon>Pseudomonadati</taxon>
        <taxon>Bacteroidota</taxon>
        <taxon>Cytophagia</taxon>
        <taxon>Cytophagales</taxon>
        <taxon>Hymenobacteraceae</taxon>
        <taxon>Hymenobacter</taxon>
    </lineage>
</organism>
<dbReference type="EMBL" id="JBHTEK010000007">
    <property type="protein sequence ID" value="MFC7671404.1"/>
    <property type="molecule type" value="Genomic_DNA"/>
</dbReference>
<gene>
    <name evidence="1" type="ORF">ACFQT0_30920</name>
    <name evidence="2" type="ORF">ACFQT0_31360</name>
</gene>
<evidence type="ECO:0000313" key="3">
    <source>
        <dbReference type="Proteomes" id="UP001596513"/>
    </source>
</evidence>